<organism evidence="2 3">
    <name type="scientific">Vibrio algarum</name>
    <dbReference type="NCBI Taxonomy" id="3020714"/>
    <lineage>
        <taxon>Bacteria</taxon>
        <taxon>Pseudomonadati</taxon>
        <taxon>Pseudomonadota</taxon>
        <taxon>Gammaproteobacteria</taxon>
        <taxon>Vibrionales</taxon>
        <taxon>Vibrionaceae</taxon>
        <taxon>Vibrio</taxon>
    </lineage>
</organism>
<dbReference type="SUPFAM" id="SSF55729">
    <property type="entry name" value="Acyl-CoA N-acyltransferases (Nat)"/>
    <property type="match status" value="1"/>
</dbReference>
<name>A0ABT4YQE3_9VIBR</name>
<feature type="domain" description="N-acetyltransferase" evidence="1">
    <location>
        <begin position="2"/>
        <end position="156"/>
    </location>
</feature>
<evidence type="ECO:0000313" key="3">
    <source>
        <dbReference type="Proteomes" id="UP001210678"/>
    </source>
</evidence>
<sequence length="156" mass="17851">MITIRKAKLRDYSTLMELEIDPSQETFVSGFGDLYKNRAPEQDFYVVNEGKELLGFFVIDKAFDKKFTFAEKNELGLRNLVIGKQYQGKGYGTLAMKRLLVYVYGAYSDSSSICLTVNKKNIHAYRCYEKAGFIDTDTFYFGGDAGPQHIMRKKIS</sequence>
<dbReference type="PROSITE" id="PS51186">
    <property type="entry name" value="GNAT"/>
    <property type="match status" value="1"/>
</dbReference>
<keyword evidence="3" id="KW-1185">Reference proteome</keyword>
<evidence type="ECO:0000259" key="1">
    <source>
        <dbReference type="PROSITE" id="PS51186"/>
    </source>
</evidence>
<dbReference type="EMBL" id="JAQLOI010000001">
    <property type="protein sequence ID" value="MDB1123772.1"/>
    <property type="molecule type" value="Genomic_DNA"/>
</dbReference>
<dbReference type="Proteomes" id="UP001210678">
    <property type="component" value="Unassembled WGS sequence"/>
</dbReference>
<dbReference type="Pfam" id="PF00583">
    <property type="entry name" value="Acetyltransf_1"/>
    <property type="match status" value="1"/>
</dbReference>
<protein>
    <submittedName>
        <fullName evidence="2">GNAT family N-acetyltransferase</fullName>
    </submittedName>
</protein>
<reference evidence="2 3" key="1">
    <citation type="submission" date="2023-01" db="EMBL/GenBank/DDBJ databases">
        <title>Vibrio sp. KJ40-1 sp.nov, isolated from marine algae.</title>
        <authorList>
            <person name="Butt M."/>
            <person name="Kim J.M.J."/>
            <person name="Jeon C.O.C."/>
        </authorList>
    </citation>
    <scope>NUCLEOTIDE SEQUENCE [LARGE SCALE GENOMIC DNA]</scope>
    <source>
        <strain evidence="2 3">KJ40-1</strain>
    </source>
</reference>
<dbReference type="Gene3D" id="3.40.630.30">
    <property type="match status" value="1"/>
</dbReference>
<evidence type="ECO:0000313" key="2">
    <source>
        <dbReference type="EMBL" id="MDB1123772.1"/>
    </source>
</evidence>
<comment type="caution">
    <text evidence="2">The sequence shown here is derived from an EMBL/GenBank/DDBJ whole genome shotgun (WGS) entry which is preliminary data.</text>
</comment>
<dbReference type="CDD" id="cd04301">
    <property type="entry name" value="NAT_SF"/>
    <property type="match status" value="1"/>
</dbReference>
<dbReference type="InterPro" id="IPR016181">
    <property type="entry name" value="Acyl_CoA_acyltransferase"/>
</dbReference>
<dbReference type="RefSeq" id="WP_272135396.1">
    <property type="nucleotide sequence ID" value="NZ_JAQLOI010000001.1"/>
</dbReference>
<proteinExistence type="predicted"/>
<accession>A0ABT4YQE3</accession>
<dbReference type="InterPro" id="IPR000182">
    <property type="entry name" value="GNAT_dom"/>
</dbReference>
<gene>
    <name evidence="2" type="ORF">PGX00_08920</name>
</gene>